<dbReference type="InterPro" id="IPR027256">
    <property type="entry name" value="P-typ_ATPase_IB"/>
</dbReference>
<keyword evidence="8 11" id="KW-0472">Membrane</keyword>
<feature type="transmembrane region" description="Helical" evidence="11">
    <location>
        <begin position="772"/>
        <end position="793"/>
    </location>
</feature>
<dbReference type="Pfam" id="PF00122">
    <property type="entry name" value="E1-E2_ATPase"/>
    <property type="match status" value="1"/>
</dbReference>
<dbReference type="InterPro" id="IPR018303">
    <property type="entry name" value="ATPase_P-typ_P_site"/>
</dbReference>
<dbReference type="InterPro" id="IPR023299">
    <property type="entry name" value="ATPase_P-typ_cyto_dom_N"/>
</dbReference>
<dbReference type="PANTHER" id="PTHR48085:SF5">
    <property type="entry name" value="CADMIUM_ZINC-TRANSPORTING ATPASE HMA4-RELATED"/>
    <property type="match status" value="1"/>
</dbReference>
<keyword evidence="3" id="KW-0104">Cadmium</keyword>
<dbReference type="InterPro" id="IPR008250">
    <property type="entry name" value="ATPase_P-typ_transduc_dom_A_sf"/>
</dbReference>
<comment type="subcellular location">
    <subcellularLocation>
        <location evidence="11">Cell membrane</location>
    </subcellularLocation>
    <subcellularLocation>
        <location evidence="1">Membrane</location>
        <topology evidence="1">Multi-pass membrane protein</topology>
    </subcellularLocation>
</comment>
<dbReference type="PRINTS" id="PR00119">
    <property type="entry name" value="CATATPASE"/>
</dbReference>
<dbReference type="NCBIfam" id="TIGR01494">
    <property type="entry name" value="ATPase_P-type"/>
    <property type="match status" value="2"/>
</dbReference>
<proteinExistence type="inferred from homology"/>
<dbReference type="EMBL" id="NBZD01000002">
    <property type="protein sequence ID" value="PNH18712.1"/>
    <property type="molecule type" value="Genomic_DNA"/>
</dbReference>
<dbReference type="SFLD" id="SFLDF00027">
    <property type="entry name" value="p-type_atpase"/>
    <property type="match status" value="1"/>
</dbReference>
<evidence type="ECO:0000256" key="9">
    <source>
        <dbReference type="ARBA" id="ARBA00039103"/>
    </source>
</evidence>
<dbReference type="Gene3D" id="2.70.150.10">
    <property type="entry name" value="Calcium-transporting ATPase, cytoplasmic transduction domain A"/>
    <property type="match status" value="1"/>
</dbReference>
<keyword evidence="11" id="KW-0547">Nucleotide-binding</keyword>
<dbReference type="EC" id="7.2.2.21" evidence="9"/>
<protein>
    <recommendedName>
        <fullName evidence="9">Cd(2+)-exporting ATPase</fullName>
        <ecNumber evidence="9">7.2.2.21</ecNumber>
    </recommendedName>
</protein>
<evidence type="ECO:0000256" key="6">
    <source>
        <dbReference type="ARBA" id="ARBA00022967"/>
    </source>
</evidence>
<evidence type="ECO:0000256" key="4">
    <source>
        <dbReference type="ARBA" id="ARBA00022692"/>
    </source>
</evidence>
<dbReference type="InterPro" id="IPR036163">
    <property type="entry name" value="HMA_dom_sf"/>
</dbReference>
<dbReference type="InterPro" id="IPR036412">
    <property type="entry name" value="HAD-like_sf"/>
</dbReference>
<dbReference type="InterPro" id="IPR059000">
    <property type="entry name" value="ATPase_P-type_domA"/>
</dbReference>
<evidence type="ECO:0000256" key="5">
    <source>
        <dbReference type="ARBA" id="ARBA00022723"/>
    </source>
</evidence>
<evidence type="ECO:0000256" key="1">
    <source>
        <dbReference type="ARBA" id="ARBA00004141"/>
    </source>
</evidence>
<dbReference type="PANTHER" id="PTHR48085">
    <property type="entry name" value="CADMIUM/ZINC-TRANSPORTING ATPASE HMA2-RELATED"/>
    <property type="match status" value="1"/>
</dbReference>
<dbReference type="Gene3D" id="3.40.1110.10">
    <property type="entry name" value="Calcium-transporting ATPase, cytoplasmic domain N"/>
    <property type="match status" value="1"/>
</dbReference>
<comment type="catalytic activity">
    <reaction evidence="10">
        <text>Cd(2+)(in) + ATP + H2O = Cd(2+)(out) + ADP + phosphate + H(+)</text>
        <dbReference type="Rhea" id="RHEA:12132"/>
        <dbReference type="ChEBI" id="CHEBI:15377"/>
        <dbReference type="ChEBI" id="CHEBI:15378"/>
        <dbReference type="ChEBI" id="CHEBI:30616"/>
        <dbReference type="ChEBI" id="CHEBI:43474"/>
        <dbReference type="ChEBI" id="CHEBI:48775"/>
        <dbReference type="ChEBI" id="CHEBI:456216"/>
        <dbReference type="EC" id="7.2.2.21"/>
    </reaction>
</comment>
<dbReference type="NCBIfam" id="TIGR01512">
    <property type="entry name" value="ATPase-IB2_Cd"/>
    <property type="match status" value="1"/>
</dbReference>
<dbReference type="InterPro" id="IPR023214">
    <property type="entry name" value="HAD_sf"/>
</dbReference>
<evidence type="ECO:0000256" key="2">
    <source>
        <dbReference type="ARBA" id="ARBA00006024"/>
    </source>
</evidence>
<dbReference type="SFLD" id="SFLDS00003">
    <property type="entry name" value="Haloacid_Dehalogenase"/>
    <property type="match status" value="1"/>
</dbReference>
<organism evidence="13 14">
    <name type="scientific">Mageeibacillus indolicus</name>
    <dbReference type="NCBI Taxonomy" id="884684"/>
    <lineage>
        <taxon>Bacteria</taxon>
        <taxon>Bacillati</taxon>
        <taxon>Bacillota</taxon>
        <taxon>Clostridia</taxon>
        <taxon>Eubacteriales</taxon>
        <taxon>Oscillospiraceae</taxon>
        <taxon>Mageeibacillus</taxon>
    </lineage>
</organism>
<dbReference type="GO" id="GO:0016887">
    <property type="term" value="F:ATP hydrolysis activity"/>
    <property type="evidence" value="ECO:0007669"/>
    <property type="project" value="InterPro"/>
</dbReference>
<evidence type="ECO:0000256" key="7">
    <source>
        <dbReference type="ARBA" id="ARBA00022989"/>
    </source>
</evidence>
<dbReference type="SUPFAM" id="SSF81665">
    <property type="entry name" value="Calcium ATPase, transmembrane domain M"/>
    <property type="match status" value="1"/>
</dbReference>
<dbReference type="RefSeq" id="WP_102892424.1">
    <property type="nucleotide sequence ID" value="NZ_NBZD01000002.1"/>
</dbReference>
<comment type="caution">
    <text evidence="13">The sequence shown here is derived from an EMBL/GenBank/DDBJ whole genome shotgun (WGS) entry which is preliminary data.</text>
</comment>
<dbReference type="InterPro" id="IPR023298">
    <property type="entry name" value="ATPase_P-typ_TM_dom_sf"/>
</dbReference>
<accession>A0A2J8B1Q9</accession>
<dbReference type="Gene3D" id="3.40.50.1000">
    <property type="entry name" value="HAD superfamily/HAD-like"/>
    <property type="match status" value="1"/>
</dbReference>
<dbReference type="SUPFAM" id="SSF56784">
    <property type="entry name" value="HAD-like"/>
    <property type="match status" value="1"/>
</dbReference>
<dbReference type="NCBIfam" id="TIGR01525">
    <property type="entry name" value="ATPase-IB_hvy"/>
    <property type="match status" value="1"/>
</dbReference>
<dbReference type="InterPro" id="IPR044492">
    <property type="entry name" value="P_typ_ATPase_HD_dom"/>
</dbReference>
<dbReference type="PROSITE" id="PS00154">
    <property type="entry name" value="ATPASE_E1_E2"/>
    <property type="match status" value="1"/>
</dbReference>
<keyword evidence="11" id="KW-0067">ATP-binding</keyword>
<dbReference type="GO" id="GO:0046872">
    <property type="term" value="F:metal ion binding"/>
    <property type="evidence" value="ECO:0007669"/>
    <property type="project" value="UniProtKB-KW"/>
</dbReference>
<evidence type="ECO:0000313" key="13">
    <source>
        <dbReference type="EMBL" id="PNH18712.1"/>
    </source>
</evidence>
<dbReference type="AlphaFoldDB" id="A0A2J8B1Q9"/>
<evidence type="ECO:0000256" key="10">
    <source>
        <dbReference type="ARBA" id="ARBA00049338"/>
    </source>
</evidence>
<dbReference type="Pfam" id="PF00702">
    <property type="entry name" value="Hydrolase"/>
    <property type="match status" value="1"/>
</dbReference>
<feature type="transmembrane region" description="Helical" evidence="11">
    <location>
        <begin position="799"/>
        <end position="821"/>
    </location>
</feature>
<feature type="transmembrane region" description="Helical" evidence="11">
    <location>
        <begin position="229"/>
        <end position="246"/>
    </location>
</feature>
<dbReference type="SUPFAM" id="SSF55008">
    <property type="entry name" value="HMA, heavy metal-associated domain"/>
    <property type="match status" value="1"/>
</dbReference>
<dbReference type="PROSITE" id="PS01229">
    <property type="entry name" value="COF_2"/>
    <property type="match status" value="1"/>
</dbReference>
<keyword evidence="4 11" id="KW-0812">Transmembrane</keyword>
<keyword evidence="7 11" id="KW-1133">Transmembrane helix</keyword>
<evidence type="ECO:0000256" key="8">
    <source>
        <dbReference type="ARBA" id="ARBA00023136"/>
    </source>
</evidence>
<comment type="similarity">
    <text evidence="2 11">Belongs to the cation transport ATPase (P-type) (TC 3.A.3) family. Type IB subfamily.</text>
</comment>
<reference evidence="14" key="1">
    <citation type="submission" date="2017-04" db="EMBL/GenBank/DDBJ databases">
        <authorList>
            <person name="Bumgarner R.E."/>
            <person name="Fredricks D.N."/>
            <person name="Srinivasan S."/>
        </authorList>
    </citation>
    <scope>NUCLEOTIDE SEQUENCE [LARGE SCALE GENOMIC DNA]</scope>
    <source>
        <strain evidence="14">KA00405</strain>
    </source>
</reference>
<dbReference type="InterPro" id="IPR001757">
    <property type="entry name" value="P_typ_ATPase"/>
</dbReference>
<evidence type="ECO:0000256" key="11">
    <source>
        <dbReference type="RuleBase" id="RU362081"/>
    </source>
</evidence>
<dbReference type="InterPro" id="IPR051014">
    <property type="entry name" value="Cation_Transport_ATPase_IB"/>
</dbReference>
<feature type="domain" description="P-type ATPase A" evidence="12">
    <location>
        <begin position="314"/>
        <end position="413"/>
    </location>
</feature>
<feature type="transmembrane region" description="Helical" evidence="11">
    <location>
        <begin position="463"/>
        <end position="486"/>
    </location>
</feature>
<gene>
    <name evidence="13" type="ORF">B7R76_03910</name>
</gene>
<evidence type="ECO:0000259" key="12">
    <source>
        <dbReference type="Pfam" id="PF00122"/>
    </source>
</evidence>
<dbReference type="Proteomes" id="UP000236394">
    <property type="component" value="Unassembled WGS sequence"/>
</dbReference>
<dbReference type="SUPFAM" id="SSF81653">
    <property type="entry name" value="Calcium ATPase, transduction domain A"/>
    <property type="match status" value="1"/>
</dbReference>
<keyword evidence="11" id="KW-1003">Cell membrane</keyword>
<keyword evidence="5 11" id="KW-0479">Metal-binding</keyword>
<evidence type="ECO:0000313" key="14">
    <source>
        <dbReference type="Proteomes" id="UP000236394"/>
    </source>
</evidence>
<dbReference type="GO" id="GO:0008551">
    <property type="term" value="F:P-type cadmium transporter activity"/>
    <property type="evidence" value="ECO:0007669"/>
    <property type="project" value="UniProtKB-EC"/>
</dbReference>
<evidence type="ECO:0000256" key="3">
    <source>
        <dbReference type="ARBA" id="ARBA00022539"/>
    </source>
</evidence>
<feature type="transmembrane region" description="Helical" evidence="11">
    <location>
        <begin position="432"/>
        <end position="451"/>
    </location>
</feature>
<sequence>MGKQVKLSTAGKKHFVFKLDGLNCAECAGKIQHALLNRKDVITAFITIPEFRLHLEVAGDEDWLQICQSTAEIFEDGITVRLANPEDDESGAISAAVMARVMERVGYIRLDRHKFAEFCAARKLTWRTNHAAKLWPTNHKLHLPSKISATTVKSKNPVDGETALRGTRNDSAENVGTAAELSSSGKSAKLAAQLRKFPQAWREYWSLGAWPRLITVALLLIIAHAFSPAYQIFSLAAWLFSALPLAKKMLKQWRHGYFFDEISLMSIASLGAMILNERLEAVAVLFFYEIGELLQGRAVRKAGMAMQAVRSLRPNLTRLVKDDGTTVLCPTASVEVGSIIEVHVGESVPLDAINQETESLVDQQALTGESRPQNIPAGQVVAAGSIVQNESLWLKVVAPDAESAISRLIALTERNRLAKAPTERLITSFANYYTPIAVILAVILAVVPPLFTGGNFSYWIHQALTILVLACPCAIVISVPLAYVAAIGRAAKTGVLVKGGKFLDALRRADTVLFDKTGTLTTGKFVIRNITMLTDPAKAIAHGVVDGKTVLRVAALLEQYSTHPLANPIMVAAGKAGVAPQPEDAISVREVAGIGVSGVWEGAEWQLGSAERHGLKTRMLSYTESGDTVLLLTRDKEPIAAFNLTDEVRPDAKPVIEQLHKSGIKKVCIMSGDRSSAVRKVAKDLAVDEWHAQLLPEGKTELLRNKLREEAKVIYLGDGINDAPALALAQVGIAMGPGATDAATEAADVVFMQDKLVKLPFLIKLAGRVKKIAWQNIILSLGMKLILFVYGFFAPLPLWLAIIGDVGMALAAIANSVRLSYAERAE</sequence>
<name>A0A2J8B1Q9_9FIRM</name>
<dbReference type="GO" id="GO:0005524">
    <property type="term" value="F:ATP binding"/>
    <property type="evidence" value="ECO:0007669"/>
    <property type="project" value="UniProtKB-UniRule"/>
</dbReference>
<dbReference type="GO" id="GO:0005886">
    <property type="term" value="C:plasma membrane"/>
    <property type="evidence" value="ECO:0007669"/>
    <property type="project" value="UniProtKB-SubCell"/>
</dbReference>
<dbReference type="SFLD" id="SFLDG00002">
    <property type="entry name" value="C1.7:_P-type_atpase_like"/>
    <property type="match status" value="1"/>
</dbReference>
<keyword evidence="6" id="KW-1278">Translocase</keyword>